<comment type="caution">
    <text evidence="1">The sequence shown here is derived from an EMBL/GenBank/DDBJ whole genome shotgun (WGS) entry which is preliminary data.</text>
</comment>
<evidence type="ECO:0008006" key="3">
    <source>
        <dbReference type="Google" id="ProtNLM"/>
    </source>
</evidence>
<sequence length="180" mass="20671">ENGEFAFFEFGQWCPFDLYRLLSLFITPDNNLKTRIIAQAIVDDKTQLSYEWVFQCVKEATGMLPKVFVTDGDPAINANYLQSKDYLTKVLGCNPQSWARTFTNRYFTASIQTTSRNEGENSTLKRLFGDSNTCPLYNAQLLIDFIGYVTLFNTFKASTYKANIIFKAIDCFEQVNTDYL</sequence>
<evidence type="ECO:0000313" key="1">
    <source>
        <dbReference type="EMBL" id="PKK63695.1"/>
    </source>
</evidence>
<dbReference type="AlphaFoldDB" id="A0A2N1MPY2"/>
<reference evidence="1 2" key="1">
    <citation type="submission" date="2016-04" db="EMBL/GenBank/DDBJ databases">
        <title>Genome analyses suggest a sexual origin of heterokaryosis in a supposedly ancient asexual fungus.</title>
        <authorList>
            <person name="Ropars J."/>
            <person name="Sedzielewska K."/>
            <person name="Noel J."/>
            <person name="Charron P."/>
            <person name="Farinelli L."/>
            <person name="Marton T."/>
            <person name="Kruger M."/>
            <person name="Pelin A."/>
            <person name="Brachmann A."/>
            <person name="Corradi N."/>
        </authorList>
    </citation>
    <scope>NUCLEOTIDE SEQUENCE [LARGE SCALE GENOMIC DNA]</scope>
    <source>
        <strain evidence="1 2">C2</strain>
    </source>
</reference>
<proteinExistence type="predicted"/>
<gene>
    <name evidence="1" type="ORF">RhiirC2_788542</name>
</gene>
<accession>A0A2N1MPY2</accession>
<protein>
    <recommendedName>
        <fullName evidence="3">MULE transposase domain-containing protein</fullName>
    </recommendedName>
</protein>
<dbReference type="EMBL" id="LLXL01001595">
    <property type="protein sequence ID" value="PKK63695.1"/>
    <property type="molecule type" value="Genomic_DNA"/>
</dbReference>
<evidence type="ECO:0000313" key="2">
    <source>
        <dbReference type="Proteomes" id="UP000233469"/>
    </source>
</evidence>
<name>A0A2N1MPY2_9GLOM</name>
<feature type="non-terminal residue" evidence="1">
    <location>
        <position position="1"/>
    </location>
</feature>
<dbReference type="VEuPathDB" id="FungiDB:RhiirA1_459307"/>
<dbReference type="Proteomes" id="UP000233469">
    <property type="component" value="Unassembled WGS sequence"/>
</dbReference>
<organism evidence="1 2">
    <name type="scientific">Rhizophagus irregularis</name>
    <dbReference type="NCBI Taxonomy" id="588596"/>
    <lineage>
        <taxon>Eukaryota</taxon>
        <taxon>Fungi</taxon>
        <taxon>Fungi incertae sedis</taxon>
        <taxon>Mucoromycota</taxon>
        <taxon>Glomeromycotina</taxon>
        <taxon>Glomeromycetes</taxon>
        <taxon>Glomerales</taxon>
        <taxon>Glomeraceae</taxon>
        <taxon>Rhizophagus</taxon>
    </lineage>
</organism>
<reference evidence="1 2" key="2">
    <citation type="submission" date="2017-10" db="EMBL/GenBank/DDBJ databases">
        <title>Extensive intraspecific genome diversity in a model arbuscular mycorrhizal fungus.</title>
        <authorList>
            <person name="Chen E.C.H."/>
            <person name="Morin E."/>
            <person name="Baudet D."/>
            <person name="Noel J."/>
            <person name="Ndikumana S."/>
            <person name="Charron P."/>
            <person name="St-Onge C."/>
            <person name="Giorgi J."/>
            <person name="Grigoriev I.V."/>
            <person name="Roux C."/>
            <person name="Martin F.M."/>
            <person name="Corradi N."/>
        </authorList>
    </citation>
    <scope>NUCLEOTIDE SEQUENCE [LARGE SCALE GENOMIC DNA]</scope>
    <source>
        <strain evidence="1 2">C2</strain>
    </source>
</reference>
<dbReference type="VEuPathDB" id="FungiDB:FUN_000680"/>